<gene>
    <name evidence="1" type="ORF">SAMEA1982600_04152</name>
</gene>
<dbReference type="AlphaFoldDB" id="A0A157QWZ7"/>
<sequence length="111" mass="12067">MKNLMIIDGYKASIAFDPEIDMFRGEFIGLNGGADFYATDVEGLRQEGKISLETFLQECRARGVEPRKDFSGKFVLRVPPAVHEAAAAAAAAHGESLNQWIASVIKKASHA</sequence>
<dbReference type="InterPro" id="IPR013321">
    <property type="entry name" value="Arc_rbn_hlx_hlx"/>
</dbReference>
<organism evidence="1 2">
    <name type="scientific">Bordetella ansorpii</name>
    <dbReference type="NCBI Taxonomy" id="288768"/>
    <lineage>
        <taxon>Bacteria</taxon>
        <taxon>Pseudomonadati</taxon>
        <taxon>Pseudomonadota</taxon>
        <taxon>Betaproteobacteria</taxon>
        <taxon>Burkholderiales</taxon>
        <taxon>Alcaligenaceae</taxon>
        <taxon>Bordetella</taxon>
    </lineage>
</organism>
<dbReference type="EMBL" id="FKBS01000025">
    <property type="protein sequence ID" value="SAI50250.1"/>
    <property type="molecule type" value="Genomic_DNA"/>
</dbReference>
<dbReference type="GO" id="GO:0006355">
    <property type="term" value="P:regulation of DNA-templated transcription"/>
    <property type="evidence" value="ECO:0007669"/>
    <property type="project" value="InterPro"/>
</dbReference>
<dbReference type="SUPFAM" id="SSF47598">
    <property type="entry name" value="Ribbon-helix-helix"/>
    <property type="match status" value="1"/>
</dbReference>
<accession>A0A157QWZ7</accession>
<dbReference type="OrthoDB" id="5297106at2"/>
<dbReference type="RefSeq" id="WP_066418317.1">
    <property type="nucleotide sequence ID" value="NZ_FKBS01000025.1"/>
</dbReference>
<dbReference type="InterPro" id="IPR008651">
    <property type="entry name" value="Uncharacterised_HicB"/>
</dbReference>
<dbReference type="InterPro" id="IPR010985">
    <property type="entry name" value="Ribbon_hlx_hlx"/>
</dbReference>
<name>A0A157QWZ7_9BORD</name>
<evidence type="ECO:0000313" key="2">
    <source>
        <dbReference type="Proteomes" id="UP000077037"/>
    </source>
</evidence>
<protein>
    <submittedName>
        <fullName evidence="1">Uncharacterized protein encoded in hypervariable junctions of pilus gene clusters</fullName>
    </submittedName>
</protein>
<dbReference type="Pfam" id="PF05534">
    <property type="entry name" value="HicB"/>
    <property type="match status" value="1"/>
</dbReference>
<reference evidence="1 2" key="1">
    <citation type="submission" date="2016-03" db="EMBL/GenBank/DDBJ databases">
        <authorList>
            <consortium name="Pathogen Informatics"/>
        </authorList>
    </citation>
    <scope>NUCLEOTIDE SEQUENCE [LARGE SCALE GENOMIC DNA]</scope>
    <source>
        <strain evidence="1 2">NCTC13364</strain>
    </source>
</reference>
<evidence type="ECO:0000313" key="1">
    <source>
        <dbReference type="EMBL" id="SAI50250.1"/>
    </source>
</evidence>
<proteinExistence type="predicted"/>
<dbReference type="Gene3D" id="1.10.1220.10">
    <property type="entry name" value="Met repressor-like"/>
    <property type="match status" value="1"/>
</dbReference>
<dbReference type="Proteomes" id="UP000077037">
    <property type="component" value="Unassembled WGS sequence"/>
</dbReference>